<keyword evidence="3" id="KW-1185">Reference proteome</keyword>
<protein>
    <submittedName>
        <fullName evidence="2">PUDP</fullName>
    </submittedName>
</protein>
<dbReference type="Proteomes" id="UP000242450">
    <property type="component" value="Chromosome X"/>
</dbReference>
<dbReference type="PANTHER" id="PTHR18901">
    <property type="entry name" value="2-DEOXYGLUCOSE-6-PHOSPHATE PHOSPHATASE 2"/>
    <property type="match status" value="1"/>
</dbReference>
<gene>
    <name evidence="2" type="ORF">Celaphus_00010169</name>
</gene>
<dbReference type="InterPro" id="IPR023214">
    <property type="entry name" value="HAD_sf"/>
</dbReference>
<evidence type="ECO:0000313" key="2">
    <source>
        <dbReference type="EMBL" id="OWJ99276.1"/>
    </source>
</evidence>
<reference evidence="2 3" key="1">
    <citation type="journal article" date="2018" name="Mol. Genet. Genomics">
        <title>The red deer Cervus elaphus genome CerEla1.0: sequencing, annotating, genes, and chromosomes.</title>
        <authorList>
            <person name="Bana N.A."/>
            <person name="Nyiri A."/>
            <person name="Nagy J."/>
            <person name="Frank K."/>
            <person name="Nagy T."/>
            <person name="Steger V."/>
            <person name="Schiller M."/>
            <person name="Lakatos P."/>
            <person name="Sugar L."/>
            <person name="Horn P."/>
            <person name="Barta E."/>
            <person name="Orosz L."/>
        </authorList>
    </citation>
    <scope>NUCLEOTIDE SEQUENCE [LARGE SCALE GENOMIC DNA]</scope>
    <source>
        <strain evidence="2">Hungarian</strain>
    </source>
</reference>
<dbReference type="InterPro" id="IPR036412">
    <property type="entry name" value="HAD-like_sf"/>
</dbReference>
<organism evidence="2 3">
    <name type="scientific">Cervus elaphus hippelaphus</name>
    <name type="common">European red deer</name>
    <dbReference type="NCBI Taxonomy" id="46360"/>
    <lineage>
        <taxon>Eukaryota</taxon>
        <taxon>Metazoa</taxon>
        <taxon>Chordata</taxon>
        <taxon>Craniata</taxon>
        <taxon>Vertebrata</taxon>
        <taxon>Euteleostomi</taxon>
        <taxon>Mammalia</taxon>
        <taxon>Eutheria</taxon>
        <taxon>Laurasiatheria</taxon>
        <taxon>Artiodactyla</taxon>
        <taxon>Ruminantia</taxon>
        <taxon>Pecora</taxon>
        <taxon>Cervidae</taxon>
        <taxon>Cervinae</taxon>
        <taxon>Cervus</taxon>
    </lineage>
</organism>
<dbReference type="GO" id="GO:0016791">
    <property type="term" value="F:phosphatase activity"/>
    <property type="evidence" value="ECO:0007669"/>
    <property type="project" value="TreeGrafter"/>
</dbReference>
<feature type="region of interest" description="Disordered" evidence="1">
    <location>
        <begin position="102"/>
        <end position="137"/>
    </location>
</feature>
<evidence type="ECO:0000256" key="1">
    <source>
        <dbReference type="SAM" id="MobiDB-lite"/>
    </source>
</evidence>
<dbReference type="AlphaFoldDB" id="A0A212BZZ7"/>
<accession>A0A212BZZ7</accession>
<dbReference type="Gene3D" id="3.40.50.1000">
    <property type="entry name" value="HAD superfamily/HAD-like"/>
    <property type="match status" value="1"/>
</dbReference>
<dbReference type="SUPFAM" id="SSF56784">
    <property type="entry name" value="HAD-like"/>
    <property type="match status" value="1"/>
</dbReference>
<dbReference type="EMBL" id="MKHE01000034">
    <property type="protein sequence ID" value="OWJ99276.1"/>
    <property type="molecule type" value="Genomic_DNA"/>
</dbReference>
<evidence type="ECO:0000313" key="3">
    <source>
        <dbReference type="Proteomes" id="UP000242450"/>
    </source>
</evidence>
<feature type="compositionally biased region" description="Basic residues" evidence="1">
    <location>
        <begin position="128"/>
        <end position="137"/>
    </location>
</feature>
<proteinExistence type="predicted"/>
<dbReference type="OrthoDB" id="40579at2759"/>
<dbReference type="PANTHER" id="PTHR18901:SF38">
    <property type="entry name" value="PSEUDOURIDINE-5'-PHOSPHATASE"/>
    <property type="match status" value="1"/>
</dbReference>
<comment type="caution">
    <text evidence="2">The sequence shown here is derived from an EMBL/GenBank/DDBJ whole genome shotgun (WGS) entry which is preliminary data.</text>
</comment>
<name>A0A212BZZ7_CEREH</name>
<sequence>MRSEEAAGLGGRGLPEACPRHPRRSPPPPAPGVEKLICHLRKHDVPCAVATSSGTASFQLKTSRHQDFFGLFHHVVLGDDPEVRSGKPEPDIFLACARRFSPAPPADKVRGAAGNGGDTRCGSGGSRCPRRRLLHGS</sequence>
<feature type="region of interest" description="Disordered" evidence="1">
    <location>
        <begin position="1"/>
        <end position="33"/>
    </location>
</feature>
<feature type="compositionally biased region" description="Gly residues" evidence="1">
    <location>
        <begin position="113"/>
        <end position="125"/>
    </location>
</feature>
<dbReference type="Pfam" id="PF00702">
    <property type="entry name" value="Hydrolase"/>
    <property type="match status" value="1"/>
</dbReference>